<dbReference type="AlphaFoldDB" id="A0A0F7ZVK6"/>
<dbReference type="Proteomes" id="UP000054481">
    <property type="component" value="Unassembled WGS sequence"/>
</dbReference>
<name>A0A0F7ZVK6_9HYPO</name>
<keyword evidence="3" id="KW-1185">Reference proteome</keyword>
<evidence type="ECO:0000313" key="2">
    <source>
        <dbReference type="EMBL" id="KJZ76778.1"/>
    </source>
</evidence>
<protein>
    <submittedName>
        <fullName evidence="2">Uncharacterized protein</fullName>
    </submittedName>
</protein>
<reference evidence="2 3" key="1">
    <citation type="journal article" date="2014" name="Genome Biol. Evol.">
        <title>Comparative genomics and transcriptomics analyses reveal divergent lifestyle features of nematode endoparasitic fungus Hirsutella minnesotensis.</title>
        <authorList>
            <person name="Lai Y."/>
            <person name="Liu K."/>
            <person name="Zhang X."/>
            <person name="Zhang X."/>
            <person name="Li K."/>
            <person name="Wang N."/>
            <person name="Shu C."/>
            <person name="Wu Y."/>
            <person name="Wang C."/>
            <person name="Bushley K.E."/>
            <person name="Xiang M."/>
            <person name="Liu X."/>
        </authorList>
    </citation>
    <scope>NUCLEOTIDE SEQUENCE [LARGE SCALE GENOMIC DNA]</scope>
    <source>
        <strain evidence="2 3">3608</strain>
    </source>
</reference>
<organism evidence="2 3">
    <name type="scientific">Hirsutella minnesotensis 3608</name>
    <dbReference type="NCBI Taxonomy" id="1043627"/>
    <lineage>
        <taxon>Eukaryota</taxon>
        <taxon>Fungi</taxon>
        <taxon>Dikarya</taxon>
        <taxon>Ascomycota</taxon>
        <taxon>Pezizomycotina</taxon>
        <taxon>Sordariomycetes</taxon>
        <taxon>Hypocreomycetidae</taxon>
        <taxon>Hypocreales</taxon>
        <taxon>Ophiocordycipitaceae</taxon>
        <taxon>Hirsutella</taxon>
    </lineage>
</organism>
<evidence type="ECO:0000256" key="1">
    <source>
        <dbReference type="SAM" id="MobiDB-lite"/>
    </source>
</evidence>
<proteinExistence type="predicted"/>
<accession>A0A0F7ZVK6</accession>
<sequence length="530" mass="59719">MEKHVFLPPNLDNEDRDSAADRAWIQIQERVGSIFRRIGRWKVIMQHIEESGQPIFAVERERHLKSTLLAIGAELLELLEMQISFPRIGRDLLASTIQLEAVLLSASPLSSIGEDHDYVEFLQAGGYFEPALNAINPFVQLDNLDADVNNLVGTDWFAGSGVGPAYQDLAGQAVSPPLPSRAPGTGEAKDDKELEENDPEARMPEFQMLVLMQTLEVCRKDWEEGMAWPELPSCTDNDAKVVTFDFLYSVDRFAFKNVTSDTMYALMRQAGVLRLRRKKKVAIIRGLEVKLDNNELGDHLLVMISRHLTKPRKGRHFCNRSMADALETARVVQDCLETLPTWQLYSNVKLSDGRGEAIAASLQTALVEKFWGLTVEIAGYIRGENCGCPPHWMPDLLLMQSERLSRIRLMPLCRNLVPIFQSMAKIIDEAIMITENLSAEITGLKAEEEGEEVPELPFRNSLSKKQDRHRIMNAIDSDSTYDEPLVLDPEVEPAGHLFCHVVIPALPKERGEHIVPIMYTRRLGIGFKLP</sequence>
<feature type="region of interest" description="Disordered" evidence="1">
    <location>
        <begin position="173"/>
        <end position="199"/>
    </location>
</feature>
<dbReference type="EMBL" id="KQ030509">
    <property type="protein sequence ID" value="KJZ76778.1"/>
    <property type="molecule type" value="Genomic_DNA"/>
</dbReference>
<evidence type="ECO:0000313" key="3">
    <source>
        <dbReference type="Proteomes" id="UP000054481"/>
    </source>
</evidence>
<gene>
    <name evidence="2" type="ORF">HIM_03655</name>
</gene>